<sequence length="226" mass="26420">MKYRVETTSIQGFIQQIACSYLRHGYWFYVRGSIPPDKDPFVIDEKLLSKYKIAVSESTRARRKKGGRANLQLIRHQNVFVIMATKGIHPFFELESKTIRDIRHTPLQYAGYSVSYKPGGRKKDGSRDDKWHAHVALTRSFYLDLKATFTERAKVDSAERLALAFYELSVAPYAPIRRQLLTIHREVNRIRKIAGRTQIPTDVLPLRRKVVRPFERPIYRQTSKIR</sequence>
<dbReference type="EMBL" id="SJPW01000004">
    <property type="protein sequence ID" value="TWU54721.1"/>
    <property type="molecule type" value="Genomic_DNA"/>
</dbReference>
<accession>A0A5C6F5H5</accession>
<proteinExistence type="predicted"/>
<name>A0A5C6F5H5_9BACT</name>
<organism evidence="1 2">
    <name type="scientific">Rubripirellula tenax</name>
    <dbReference type="NCBI Taxonomy" id="2528015"/>
    <lineage>
        <taxon>Bacteria</taxon>
        <taxon>Pseudomonadati</taxon>
        <taxon>Planctomycetota</taxon>
        <taxon>Planctomycetia</taxon>
        <taxon>Pirellulales</taxon>
        <taxon>Pirellulaceae</taxon>
        <taxon>Rubripirellula</taxon>
    </lineage>
</organism>
<reference evidence="1 2" key="1">
    <citation type="submission" date="2019-02" db="EMBL/GenBank/DDBJ databases">
        <title>Deep-cultivation of Planctomycetes and their phenomic and genomic characterization uncovers novel biology.</title>
        <authorList>
            <person name="Wiegand S."/>
            <person name="Jogler M."/>
            <person name="Boedeker C."/>
            <person name="Pinto D."/>
            <person name="Vollmers J."/>
            <person name="Rivas-Marin E."/>
            <person name="Kohn T."/>
            <person name="Peeters S.H."/>
            <person name="Heuer A."/>
            <person name="Rast P."/>
            <person name="Oberbeckmann S."/>
            <person name="Bunk B."/>
            <person name="Jeske O."/>
            <person name="Meyerdierks A."/>
            <person name="Storesund J.E."/>
            <person name="Kallscheuer N."/>
            <person name="Luecker S."/>
            <person name="Lage O.M."/>
            <person name="Pohl T."/>
            <person name="Merkel B.J."/>
            <person name="Hornburger P."/>
            <person name="Mueller R.-W."/>
            <person name="Bruemmer F."/>
            <person name="Labrenz M."/>
            <person name="Spormann A.M."/>
            <person name="Op Den Camp H."/>
            <person name="Overmann J."/>
            <person name="Amann R."/>
            <person name="Jetten M.S.M."/>
            <person name="Mascher T."/>
            <person name="Medema M.H."/>
            <person name="Devos D.P."/>
            <person name="Kaster A.-K."/>
            <person name="Ovreas L."/>
            <person name="Rohde M."/>
            <person name="Galperin M.Y."/>
            <person name="Jogler C."/>
        </authorList>
    </citation>
    <scope>NUCLEOTIDE SEQUENCE [LARGE SCALE GENOMIC DNA]</scope>
    <source>
        <strain evidence="1 2">Poly51</strain>
    </source>
</reference>
<dbReference type="RefSeq" id="WP_146458886.1">
    <property type="nucleotide sequence ID" value="NZ_SJPW01000004.1"/>
</dbReference>
<dbReference type="OrthoDB" id="266561at2"/>
<protein>
    <submittedName>
        <fullName evidence="1">Uncharacterized protein</fullName>
    </submittedName>
</protein>
<evidence type="ECO:0000313" key="2">
    <source>
        <dbReference type="Proteomes" id="UP000318288"/>
    </source>
</evidence>
<gene>
    <name evidence="1" type="ORF">Poly51_34400</name>
</gene>
<evidence type="ECO:0000313" key="1">
    <source>
        <dbReference type="EMBL" id="TWU54721.1"/>
    </source>
</evidence>
<comment type="caution">
    <text evidence="1">The sequence shown here is derived from an EMBL/GenBank/DDBJ whole genome shotgun (WGS) entry which is preliminary data.</text>
</comment>
<dbReference type="AlphaFoldDB" id="A0A5C6F5H5"/>
<keyword evidence="2" id="KW-1185">Reference proteome</keyword>
<dbReference type="Proteomes" id="UP000318288">
    <property type="component" value="Unassembled WGS sequence"/>
</dbReference>